<proteinExistence type="predicted"/>
<evidence type="ECO:0000313" key="9">
    <source>
        <dbReference type="Proteomes" id="UP001283361"/>
    </source>
</evidence>
<feature type="domain" description="EGF-like" evidence="7">
    <location>
        <begin position="385"/>
        <end position="421"/>
    </location>
</feature>
<keyword evidence="4 6" id="KW-1015">Disulfide bond</keyword>
<protein>
    <recommendedName>
        <fullName evidence="7">EGF-like domain-containing protein</fullName>
    </recommendedName>
</protein>
<dbReference type="PRINTS" id="PR00010">
    <property type="entry name" value="EGFBLOOD"/>
</dbReference>
<dbReference type="Proteomes" id="UP001283361">
    <property type="component" value="Unassembled WGS sequence"/>
</dbReference>
<feature type="disulfide bond" evidence="6">
    <location>
        <begin position="473"/>
        <end position="482"/>
    </location>
</feature>
<keyword evidence="5" id="KW-0325">Glycoprotein</keyword>
<reference evidence="8" key="1">
    <citation type="journal article" date="2023" name="G3 (Bethesda)">
        <title>A reference genome for the long-term kleptoplast-retaining sea slug Elysia crispata morphotype clarki.</title>
        <authorList>
            <person name="Eastman K.E."/>
            <person name="Pendleton A.L."/>
            <person name="Shaikh M.A."/>
            <person name="Suttiyut T."/>
            <person name="Ogas R."/>
            <person name="Tomko P."/>
            <person name="Gavelis G."/>
            <person name="Widhalm J.R."/>
            <person name="Wisecaver J.H."/>
        </authorList>
    </citation>
    <scope>NUCLEOTIDE SEQUENCE</scope>
    <source>
        <strain evidence="8">ECLA1</strain>
    </source>
</reference>
<feature type="disulfide bond" evidence="6">
    <location>
        <begin position="331"/>
        <end position="340"/>
    </location>
</feature>
<dbReference type="PROSITE" id="PS00010">
    <property type="entry name" value="ASX_HYDROXYL"/>
    <property type="match status" value="2"/>
</dbReference>
<dbReference type="PROSITE" id="PS00022">
    <property type="entry name" value="EGF_1"/>
    <property type="match status" value="6"/>
</dbReference>
<evidence type="ECO:0000256" key="3">
    <source>
        <dbReference type="ARBA" id="ARBA00022737"/>
    </source>
</evidence>
<dbReference type="SUPFAM" id="SSF57196">
    <property type="entry name" value="EGF/Laminin"/>
    <property type="match status" value="6"/>
</dbReference>
<dbReference type="Pfam" id="PF00008">
    <property type="entry name" value="EGF"/>
    <property type="match status" value="2"/>
</dbReference>
<feature type="domain" description="EGF-like" evidence="7">
    <location>
        <begin position="485"/>
        <end position="524"/>
    </location>
</feature>
<evidence type="ECO:0000256" key="6">
    <source>
        <dbReference type="PROSITE-ProRule" id="PRU00076"/>
    </source>
</evidence>
<dbReference type="PROSITE" id="PS01187">
    <property type="entry name" value="EGF_CA"/>
    <property type="match status" value="2"/>
</dbReference>
<evidence type="ECO:0000256" key="1">
    <source>
        <dbReference type="ARBA" id="ARBA00022536"/>
    </source>
</evidence>
<dbReference type="AlphaFoldDB" id="A0AAE0Z782"/>
<dbReference type="Gene3D" id="2.10.25.10">
    <property type="entry name" value="Laminin"/>
    <property type="match status" value="6"/>
</dbReference>
<dbReference type="InterPro" id="IPR000152">
    <property type="entry name" value="EGF-type_Asp/Asn_hydroxyl_site"/>
</dbReference>
<dbReference type="PROSITE" id="PS01186">
    <property type="entry name" value="EGF_2"/>
    <property type="match status" value="2"/>
</dbReference>
<keyword evidence="1 6" id="KW-0245">EGF-like domain</keyword>
<dbReference type="FunFam" id="2.10.25.10:FF:000472">
    <property type="entry name" value="Uncharacterized protein, isoform A"/>
    <property type="match status" value="2"/>
</dbReference>
<name>A0AAE0Z782_9GAST</name>
<feature type="disulfide bond" evidence="6">
    <location>
        <begin position="373"/>
        <end position="382"/>
    </location>
</feature>
<keyword evidence="2" id="KW-0732">Signal</keyword>
<gene>
    <name evidence="8" type="ORF">RRG08_046530</name>
</gene>
<evidence type="ECO:0000256" key="2">
    <source>
        <dbReference type="ARBA" id="ARBA00022729"/>
    </source>
</evidence>
<feature type="domain" description="EGF-like" evidence="7">
    <location>
        <begin position="304"/>
        <end position="341"/>
    </location>
</feature>
<feature type="domain" description="EGF-like" evidence="7">
    <location>
        <begin position="526"/>
        <end position="562"/>
    </location>
</feature>
<evidence type="ECO:0000259" key="7">
    <source>
        <dbReference type="PROSITE" id="PS50026"/>
    </source>
</evidence>
<evidence type="ECO:0000256" key="4">
    <source>
        <dbReference type="ARBA" id="ARBA00023157"/>
    </source>
</evidence>
<dbReference type="InterPro" id="IPR018097">
    <property type="entry name" value="EGF_Ca-bd_CS"/>
</dbReference>
<dbReference type="InterPro" id="IPR051022">
    <property type="entry name" value="Notch_Cell-Fate_Det"/>
</dbReference>
<feature type="disulfide bond" evidence="6">
    <location>
        <begin position="552"/>
        <end position="561"/>
    </location>
</feature>
<feature type="disulfide bond" evidence="6">
    <location>
        <begin position="514"/>
        <end position="523"/>
    </location>
</feature>
<feature type="domain" description="EGF-like" evidence="7">
    <location>
        <begin position="343"/>
        <end position="383"/>
    </location>
</feature>
<dbReference type="PANTHER" id="PTHR24049">
    <property type="entry name" value="CRUMBS FAMILY MEMBER"/>
    <property type="match status" value="1"/>
</dbReference>
<comment type="caution">
    <text evidence="8">The sequence shown here is derived from an EMBL/GenBank/DDBJ whole genome shotgun (WGS) entry which is preliminary data.</text>
</comment>
<dbReference type="InterPro" id="IPR001881">
    <property type="entry name" value="EGF-like_Ca-bd_dom"/>
</dbReference>
<comment type="caution">
    <text evidence="6">Lacks conserved residue(s) required for the propagation of feature annotation.</text>
</comment>
<dbReference type="GO" id="GO:0005509">
    <property type="term" value="F:calcium ion binding"/>
    <property type="evidence" value="ECO:0007669"/>
    <property type="project" value="InterPro"/>
</dbReference>
<sequence length="581" mass="61960">MSGRLTHPNCLLYVKVDTLKARNDTGLPNNSPAAIFSSVYSLAFNWLQDCTVTISPDAKAGFLDGNFYMTEILLEDYNVYPLQLEGDVTVYDPGDLRLNQANVQFAFFVEVNQTIPAIVAPTWPDNTEIWLYAGTKFSTKIFAKPFDATVRPIVAIDVTSFPEVRLNTSSITSDLTGSFDGVRIANLDWASSPSHVGIYIMRVKARDSAGVSLVSSDFQDVSFQLHDGIENNTAISPVTVQLRANSTSPGSQVMCIKATSENNTSPSNIDVQCLSVNILNSATTSVAGINKTIPIPTSSTTPQATNPCVNSLCKQGSTCEVTSLSTFVCRCKPFITGTLCETAIDPCSQQVCKNGATCLSDILNYPGQFACSCIKGFGGLQCETNIDDCASSPCLNSGTCVDQVDGYSCVCPLHYTGSSCQTYSKVTTTFGTTGTLIATLSTTPQATNPCVNSLCKQGSTCEVTSPSTFVCRCKPFITGTLCETAVDPCTQQICKNGGTCISSTQFPGQFLCHCIKGFEGLQCETNINDCASSPCLNSGTCVDQVDGYSCLCPPYYTGSSCQTRKIAIKGTYVASSVLCSI</sequence>
<dbReference type="CDD" id="cd00054">
    <property type="entry name" value="EGF_CA"/>
    <property type="match status" value="4"/>
</dbReference>
<dbReference type="SMART" id="SM00179">
    <property type="entry name" value="EGF_CA"/>
    <property type="match status" value="6"/>
</dbReference>
<dbReference type="PROSITE" id="PS50026">
    <property type="entry name" value="EGF_3"/>
    <property type="match status" value="6"/>
</dbReference>
<dbReference type="SMART" id="SM00181">
    <property type="entry name" value="EGF"/>
    <property type="match status" value="6"/>
</dbReference>
<evidence type="ECO:0000313" key="8">
    <source>
        <dbReference type="EMBL" id="KAK3764062.1"/>
    </source>
</evidence>
<feature type="domain" description="EGF-like" evidence="7">
    <location>
        <begin position="446"/>
        <end position="483"/>
    </location>
</feature>
<accession>A0AAE0Z782</accession>
<feature type="disulfide bond" evidence="6">
    <location>
        <begin position="411"/>
        <end position="420"/>
    </location>
</feature>
<organism evidence="8 9">
    <name type="scientific">Elysia crispata</name>
    <name type="common">lettuce slug</name>
    <dbReference type="NCBI Taxonomy" id="231223"/>
    <lineage>
        <taxon>Eukaryota</taxon>
        <taxon>Metazoa</taxon>
        <taxon>Spiralia</taxon>
        <taxon>Lophotrochozoa</taxon>
        <taxon>Mollusca</taxon>
        <taxon>Gastropoda</taxon>
        <taxon>Heterobranchia</taxon>
        <taxon>Euthyneura</taxon>
        <taxon>Panpulmonata</taxon>
        <taxon>Sacoglossa</taxon>
        <taxon>Placobranchoidea</taxon>
        <taxon>Plakobranchidae</taxon>
        <taxon>Elysia</taxon>
    </lineage>
</organism>
<evidence type="ECO:0000256" key="5">
    <source>
        <dbReference type="ARBA" id="ARBA00023180"/>
    </source>
</evidence>
<dbReference type="EMBL" id="JAWDGP010004473">
    <property type="protein sequence ID" value="KAK3764062.1"/>
    <property type="molecule type" value="Genomic_DNA"/>
</dbReference>
<keyword evidence="9" id="KW-1185">Reference proteome</keyword>
<keyword evidence="3" id="KW-0677">Repeat</keyword>
<dbReference type="InterPro" id="IPR000742">
    <property type="entry name" value="EGF"/>
</dbReference>